<keyword evidence="1" id="KW-0812">Transmembrane</keyword>
<organism evidence="2 3">
    <name type="scientific">Mesobacillus foraminis</name>
    <dbReference type="NCBI Taxonomy" id="279826"/>
    <lineage>
        <taxon>Bacteria</taxon>
        <taxon>Bacillati</taxon>
        <taxon>Bacillota</taxon>
        <taxon>Bacilli</taxon>
        <taxon>Bacillales</taxon>
        <taxon>Bacillaceae</taxon>
        <taxon>Mesobacillus</taxon>
    </lineage>
</organism>
<feature type="transmembrane region" description="Helical" evidence="1">
    <location>
        <begin position="289"/>
        <end position="313"/>
    </location>
</feature>
<feature type="transmembrane region" description="Helical" evidence="1">
    <location>
        <begin position="61"/>
        <end position="86"/>
    </location>
</feature>
<keyword evidence="1" id="KW-1133">Transmembrane helix</keyword>
<evidence type="ECO:0000313" key="3">
    <source>
        <dbReference type="Proteomes" id="UP000295689"/>
    </source>
</evidence>
<dbReference type="PANTHER" id="PTHR37814">
    <property type="entry name" value="CONSERVED MEMBRANE PROTEIN"/>
    <property type="match status" value="1"/>
</dbReference>
<sequence>MSGQACLFLTWTCLHKIISAMKFTGEIDVKDILKIGSAFIGVIVGAGFASGQEILQYFTSFGLLGTLGAVLSTVLFTYIGMLLVWLGSYTKTTSHKEVIYRISGRYLGTVIDYILIFTLFGVGVVMLAGAGSNLNQQFGLPFFAGTTIMTLLVIMTGLLKVNRVVSIIGSITPFLILFVVVISIYSLVSMDGTFAELDRAAQSASKALPNWFVSSINYVSFNVAVGASMSIVMGGVEKNPRTAAAGGLAGGLVLGIMILLSHLAIFTNFGEVGTLDMPMLGIVNQFSPALGVLMSIVIFGMIYNTAIGMFFSFTARFAESGTKRFKTFFISTMTLGYLASYIGFTSLVSYFYPLIGYLGLVLIAVLIVSPFIIRKQDKKMAR</sequence>
<evidence type="ECO:0000256" key="1">
    <source>
        <dbReference type="SAM" id="Phobius"/>
    </source>
</evidence>
<proteinExistence type="predicted"/>
<comment type="caution">
    <text evidence="2">The sequence shown here is derived from an EMBL/GenBank/DDBJ whole genome shotgun (WGS) entry which is preliminary data.</text>
</comment>
<dbReference type="InterPro" id="IPR038728">
    <property type="entry name" value="YkvI-like"/>
</dbReference>
<feature type="transmembrane region" description="Helical" evidence="1">
    <location>
        <begin position="32"/>
        <end position="49"/>
    </location>
</feature>
<name>A0A4R2BEC9_9BACI</name>
<evidence type="ECO:0000313" key="2">
    <source>
        <dbReference type="EMBL" id="TCN24209.1"/>
    </source>
</evidence>
<dbReference type="AlphaFoldDB" id="A0A4R2BEC9"/>
<feature type="transmembrane region" description="Helical" evidence="1">
    <location>
        <begin position="248"/>
        <end position="269"/>
    </location>
</feature>
<feature type="transmembrane region" description="Helical" evidence="1">
    <location>
        <begin position="106"/>
        <end position="128"/>
    </location>
</feature>
<dbReference type="EMBL" id="SLVV01000008">
    <property type="protein sequence ID" value="TCN24209.1"/>
    <property type="molecule type" value="Genomic_DNA"/>
</dbReference>
<feature type="transmembrane region" description="Helical" evidence="1">
    <location>
        <begin position="140"/>
        <end position="159"/>
    </location>
</feature>
<protein>
    <submittedName>
        <fullName evidence="2">Putative membrane protein YkvI</fullName>
    </submittedName>
</protein>
<feature type="transmembrane region" description="Helical" evidence="1">
    <location>
        <begin position="350"/>
        <end position="373"/>
    </location>
</feature>
<accession>A0A4R2BEC9</accession>
<feature type="transmembrane region" description="Helical" evidence="1">
    <location>
        <begin position="325"/>
        <end position="344"/>
    </location>
</feature>
<reference evidence="2 3" key="1">
    <citation type="journal article" date="2015" name="Stand. Genomic Sci.">
        <title>Genomic Encyclopedia of Bacterial and Archaeal Type Strains, Phase III: the genomes of soil and plant-associated and newly described type strains.</title>
        <authorList>
            <person name="Whitman W.B."/>
            <person name="Woyke T."/>
            <person name="Klenk H.P."/>
            <person name="Zhou Y."/>
            <person name="Lilburn T.G."/>
            <person name="Beck B.J."/>
            <person name="De Vos P."/>
            <person name="Vandamme P."/>
            <person name="Eisen J.A."/>
            <person name="Garrity G."/>
            <person name="Hugenholtz P."/>
            <person name="Kyrpides N.C."/>
        </authorList>
    </citation>
    <scope>NUCLEOTIDE SEQUENCE [LARGE SCALE GENOMIC DNA]</scope>
    <source>
        <strain evidence="2 3">CV53</strain>
    </source>
</reference>
<feature type="transmembrane region" description="Helical" evidence="1">
    <location>
        <begin position="216"/>
        <end position="236"/>
    </location>
</feature>
<dbReference type="Proteomes" id="UP000295689">
    <property type="component" value="Unassembled WGS sequence"/>
</dbReference>
<keyword evidence="1" id="KW-0472">Membrane</keyword>
<dbReference type="PANTHER" id="PTHR37814:SF1">
    <property type="entry name" value="MEMBRANE PROTEIN"/>
    <property type="match status" value="1"/>
</dbReference>
<gene>
    <name evidence="2" type="ORF">EV146_108325</name>
</gene>
<feature type="transmembrane region" description="Helical" evidence="1">
    <location>
        <begin position="166"/>
        <end position="188"/>
    </location>
</feature>
<keyword evidence="3" id="KW-1185">Reference proteome</keyword>